<dbReference type="AlphaFoldDB" id="A0A4Q7EKE9"/>
<dbReference type="CDD" id="cd00609">
    <property type="entry name" value="AAT_like"/>
    <property type="match status" value="1"/>
</dbReference>
<sequence>MIKITKSSKLNGVCYDIRGPVLSQAKKMEDEGTKVLKLNIGNPAAFGFDMPEDMHRDIIRNLSDAQGYCDSKGLYSARVAVYQHYQQKNLPNISVDNIFIGNGVSELIQMVTQALLNDGDEVLIPAPDYPLWTASVKLSGGKPVHYLCDEAADWFPDLADIRAKITPKTRALVLINPNNPTGAVYSKALLEGLIDIAREHNLLLLSDEIYEKILYDGAVHWSIASLCDDLPVITFNGLAKTYRAAGLRMGWMVLSGKVAAMKDLIDGLNMLASMRLCANVPAQFAIQQALGGVQSIDALIEPGGRLYEQRQIAWQGLNDIQGVSCVKPMGALYAFAKIDTQHFNVKNDERMMLDLLREEKILLVHGRAFNWPQPDHFRLVFLPHMDELEPAMVRMQRFFEHYRQQ</sequence>
<dbReference type="SUPFAM" id="SSF53383">
    <property type="entry name" value="PLP-dependent transferases"/>
    <property type="match status" value="1"/>
</dbReference>
<feature type="domain" description="Aminotransferase class I/classII large" evidence="7">
    <location>
        <begin position="34"/>
        <end position="387"/>
    </location>
</feature>
<dbReference type="PANTHER" id="PTHR43488:SF2">
    <property type="entry name" value="GLUTAMATE-PYRUVATE AMINOTRANSFERASE ALAA"/>
    <property type="match status" value="1"/>
</dbReference>
<dbReference type="RefSeq" id="WP_130244387.1">
    <property type="nucleotide sequence ID" value="NZ_PPUZ01000012.1"/>
</dbReference>
<organism evidence="8 9">
    <name type="scientific">Pseudoalteromonas rubra</name>
    <dbReference type="NCBI Taxonomy" id="43658"/>
    <lineage>
        <taxon>Bacteria</taxon>
        <taxon>Pseudomonadati</taxon>
        <taxon>Pseudomonadota</taxon>
        <taxon>Gammaproteobacteria</taxon>
        <taxon>Alteromonadales</taxon>
        <taxon>Pseudoalteromonadaceae</taxon>
        <taxon>Pseudoalteromonas</taxon>
    </lineage>
</organism>
<comment type="similarity">
    <text evidence="2">Belongs to the class-I pyridoxal-phosphate-dependent aminotransferase family.</text>
</comment>
<evidence type="ECO:0000313" key="8">
    <source>
        <dbReference type="EMBL" id="RZM84047.1"/>
    </source>
</evidence>
<dbReference type="Proteomes" id="UP000292345">
    <property type="component" value="Unassembled WGS sequence"/>
</dbReference>
<protein>
    <recommendedName>
        <fullName evidence="6">alanine transaminase</fullName>
        <ecNumber evidence="6">2.6.1.2</ecNumber>
    </recommendedName>
</protein>
<dbReference type="PANTHER" id="PTHR43488">
    <property type="entry name" value="GLUTAMATE-PYRUVATE AMINOTRANSFERASE ALAA"/>
    <property type="match status" value="1"/>
</dbReference>
<evidence type="ECO:0000259" key="7">
    <source>
        <dbReference type="Pfam" id="PF00155"/>
    </source>
</evidence>
<evidence type="ECO:0000256" key="5">
    <source>
        <dbReference type="ARBA" id="ARBA00022898"/>
    </source>
</evidence>
<dbReference type="InterPro" id="IPR015421">
    <property type="entry name" value="PyrdxlP-dep_Trfase_major"/>
</dbReference>
<dbReference type="Gene3D" id="3.40.640.10">
    <property type="entry name" value="Type I PLP-dependent aspartate aminotransferase-like (Major domain)"/>
    <property type="match status" value="1"/>
</dbReference>
<name>A0A4Q7EKE9_9GAMM</name>
<evidence type="ECO:0000256" key="1">
    <source>
        <dbReference type="ARBA" id="ARBA00001933"/>
    </source>
</evidence>
<evidence type="ECO:0000256" key="2">
    <source>
        <dbReference type="ARBA" id="ARBA00007441"/>
    </source>
</evidence>
<dbReference type="EMBL" id="PPUZ01000012">
    <property type="protein sequence ID" value="RZM84047.1"/>
    <property type="molecule type" value="Genomic_DNA"/>
</dbReference>
<dbReference type="Gene3D" id="3.90.1150.10">
    <property type="entry name" value="Aspartate Aminotransferase, domain 1"/>
    <property type="match status" value="1"/>
</dbReference>
<comment type="caution">
    <text evidence="8">The sequence shown here is derived from an EMBL/GenBank/DDBJ whole genome shotgun (WGS) entry which is preliminary data.</text>
</comment>
<accession>A0A4Q7EKE9</accession>
<keyword evidence="4 8" id="KW-0808">Transferase</keyword>
<comment type="cofactor">
    <cofactor evidence="1">
        <name>pyridoxal 5'-phosphate</name>
        <dbReference type="ChEBI" id="CHEBI:597326"/>
    </cofactor>
</comment>
<dbReference type="GO" id="GO:0030170">
    <property type="term" value="F:pyridoxal phosphate binding"/>
    <property type="evidence" value="ECO:0007669"/>
    <property type="project" value="InterPro"/>
</dbReference>
<dbReference type="InterPro" id="IPR015424">
    <property type="entry name" value="PyrdxlP-dep_Trfase"/>
</dbReference>
<dbReference type="InterPro" id="IPR051926">
    <property type="entry name" value="Ala_Aminotransferase"/>
</dbReference>
<evidence type="ECO:0000256" key="4">
    <source>
        <dbReference type="ARBA" id="ARBA00022679"/>
    </source>
</evidence>
<evidence type="ECO:0000313" key="9">
    <source>
        <dbReference type="Proteomes" id="UP000292345"/>
    </source>
</evidence>
<reference evidence="8 9" key="1">
    <citation type="submission" date="2018-01" db="EMBL/GenBank/DDBJ databases">
        <title>Co-occurrence of chitin degradation, pigmentation and bioactivity in marine Pseudoalteromonas.</title>
        <authorList>
            <person name="Paulsen S."/>
            <person name="Gram L."/>
            <person name="Machado H."/>
        </authorList>
    </citation>
    <scope>NUCLEOTIDE SEQUENCE [LARGE SCALE GENOMIC DNA]</scope>
    <source>
        <strain evidence="8 9">S1946</strain>
    </source>
</reference>
<proteinExistence type="inferred from homology"/>
<dbReference type="InterPro" id="IPR004839">
    <property type="entry name" value="Aminotransferase_I/II_large"/>
</dbReference>
<dbReference type="InterPro" id="IPR015422">
    <property type="entry name" value="PyrdxlP-dep_Trfase_small"/>
</dbReference>
<dbReference type="EC" id="2.6.1.2" evidence="6"/>
<dbReference type="Pfam" id="PF00155">
    <property type="entry name" value="Aminotran_1_2"/>
    <property type="match status" value="1"/>
</dbReference>
<dbReference type="GO" id="GO:0004021">
    <property type="term" value="F:L-alanine:2-oxoglutarate aminotransferase activity"/>
    <property type="evidence" value="ECO:0007669"/>
    <property type="project" value="UniProtKB-EC"/>
</dbReference>
<keyword evidence="3 8" id="KW-0032">Aminotransferase</keyword>
<gene>
    <name evidence="8" type="ORF">C3B51_05200</name>
</gene>
<evidence type="ECO:0000256" key="6">
    <source>
        <dbReference type="ARBA" id="ARBA00026106"/>
    </source>
</evidence>
<keyword evidence="5" id="KW-0663">Pyridoxal phosphate</keyword>
<evidence type="ECO:0000256" key="3">
    <source>
        <dbReference type="ARBA" id="ARBA00022576"/>
    </source>
</evidence>